<name>A0A447GJE0_9MYCO</name>
<dbReference type="Pfam" id="PF12728">
    <property type="entry name" value="HTH_17"/>
    <property type="match status" value="1"/>
</dbReference>
<evidence type="ECO:0000259" key="1">
    <source>
        <dbReference type="Pfam" id="PF12728"/>
    </source>
</evidence>
<dbReference type="KEGG" id="mbai:MB901379_04232"/>
<dbReference type="AlphaFoldDB" id="A0A447GJE0"/>
<dbReference type="NCBIfam" id="TIGR01764">
    <property type="entry name" value="excise"/>
    <property type="match status" value="1"/>
</dbReference>
<dbReference type="RefSeq" id="WP_158018278.1">
    <property type="nucleotide sequence ID" value="NZ_CBCSKE010000065.1"/>
</dbReference>
<gene>
    <name evidence="2" type="ORF">MB901379_04232</name>
</gene>
<keyword evidence="3" id="KW-1185">Reference proteome</keyword>
<proteinExistence type="predicted"/>
<evidence type="ECO:0000313" key="2">
    <source>
        <dbReference type="EMBL" id="VDM90630.1"/>
    </source>
</evidence>
<sequence length="86" mass="9346">MTVEANTLAAQIAALITAAQVATTPSPREPLVPTLFTVPEAAKHLRCAESTVWQLLRARELRSTRVGRRRFIPADAITEYLAGMSA</sequence>
<feature type="domain" description="Helix-turn-helix" evidence="1">
    <location>
        <begin position="35"/>
        <end position="83"/>
    </location>
</feature>
<dbReference type="OrthoDB" id="4640629at2"/>
<dbReference type="EMBL" id="LR130759">
    <property type="protein sequence ID" value="VDM90630.1"/>
    <property type="molecule type" value="Genomic_DNA"/>
</dbReference>
<organism evidence="2 3">
    <name type="scientific">Mycobacterium basiliense</name>
    <dbReference type="NCBI Taxonomy" id="2094119"/>
    <lineage>
        <taxon>Bacteria</taxon>
        <taxon>Bacillati</taxon>
        <taxon>Actinomycetota</taxon>
        <taxon>Actinomycetes</taxon>
        <taxon>Mycobacteriales</taxon>
        <taxon>Mycobacteriaceae</taxon>
        <taxon>Mycobacterium</taxon>
    </lineage>
</organism>
<dbReference type="InterPro" id="IPR010093">
    <property type="entry name" value="SinI_DNA-bd"/>
</dbReference>
<evidence type="ECO:0000313" key="3">
    <source>
        <dbReference type="Proteomes" id="UP000269998"/>
    </source>
</evidence>
<dbReference type="GO" id="GO:0003677">
    <property type="term" value="F:DNA binding"/>
    <property type="evidence" value="ECO:0007669"/>
    <property type="project" value="InterPro"/>
</dbReference>
<dbReference type="InterPro" id="IPR041657">
    <property type="entry name" value="HTH_17"/>
</dbReference>
<dbReference type="Proteomes" id="UP000269998">
    <property type="component" value="Chromosome"/>
</dbReference>
<protein>
    <submittedName>
        <fullName evidence="2">DNA binding domain, excisionase family</fullName>
    </submittedName>
</protein>
<accession>A0A447GJE0</accession>
<reference evidence="3" key="1">
    <citation type="submission" date="2018-02" db="EMBL/GenBank/DDBJ databases">
        <authorList>
            <person name="Seth-Smith MB H."/>
            <person name="Seth-Smith H."/>
        </authorList>
    </citation>
    <scope>NUCLEOTIDE SEQUENCE [LARGE SCALE GENOMIC DNA]</scope>
</reference>